<dbReference type="Proteomes" id="UP001186974">
    <property type="component" value="Unassembled WGS sequence"/>
</dbReference>
<keyword evidence="2" id="KW-1185">Reference proteome</keyword>
<protein>
    <submittedName>
        <fullName evidence="1">Uncharacterized protein</fullName>
    </submittedName>
</protein>
<sequence>INISTWPQVGRAVASLLSLPVSASGGGGACLNDFRNGFVYISSFKLSQHEMLESVQRVTGTRPEDWKVSYVPVKEAYAAGNERMRKGDWSAMKDVGYGRTFFPDGSGNYEDSKGLHNDVLGLPKEDLDEFTKIAIEHSGKGLKH</sequence>
<comment type="caution">
    <text evidence="1">The sequence shown here is derived from an EMBL/GenBank/DDBJ whole genome shotgun (WGS) entry which is preliminary data.</text>
</comment>
<evidence type="ECO:0000313" key="2">
    <source>
        <dbReference type="Proteomes" id="UP001186974"/>
    </source>
</evidence>
<evidence type="ECO:0000313" key="1">
    <source>
        <dbReference type="EMBL" id="KAK3060912.1"/>
    </source>
</evidence>
<organism evidence="1 2">
    <name type="scientific">Coniosporium uncinatum</name>
    <dbReference type="NCBI Taxonomy" id="93489"/>
    <lineage>
        <taxon>Eukaryota</taxon>
        <taxon>Fungi</taxon>
        <taxon>Dikarya</taxon>
        <taxon>Ascomycota</taxon>
        <taxon>Pezizomycotina</taxon>
        <taxon>Dothideomycetes</taxon>
        <taxon>Dothideomycetes incertae sedis</taxon>
        <taxon>Coniosporium</taxon>
    </lineage>
</organism>
<accession>A0ACC3D2J2</accession>
<name>A0ACC3D2J2_9PEZI</name>
<gene>
    <name evidence="1" type="ORF">LTS18_007439</name>
</gene>
<reference evidence="1" key="1">
    <citation type="submission" date="2024-09" db="EMBL/GenBank/DDBJ databases">
        <title>Black Yeasts Isolated from many extreme environments.</title>
        <authorList>
            <person name="Coleine C."/>
            <person name="Stajich J.E."/>
            <person name="Selbmann L."/>
        </authorList>
    </citation>
    <scope>NUCLEOTIDE SEQUENCE</scope>
    <source>
        <strain evidence="1">CCFEE 5737</strain>
    </source>
</reference>
<feature type="non-terminal residue" evidence="1">
    <location>
        <position position="1"/>
    </location>
</feature>
<proteinExistence type="predicted"/>
<dbReference type="EMBL" id="JAWDJW010008203">
    <property type="protein sequence ID" value="KAK3060912.1"/>
    <property type="molecule type" value="Genomic_DNA"/>
</dbReference>